<dbReference type="Proteomes" id="UP000649345">
    <property type="component" value="Unassembled WGS sequence"/>
</dbReference>
<sequence>MNVTNLKKLTARMRQLSLPASAFLFVITGLVLSLLLEVGVFQFRYFQQVSSDYPETTLDLSTLDGWNGEALALLPENPSVSFQNLSVPVRSVTVRTSGPAAVLSGNIGICDEASAVKTVGAASFQVNPGGTENTFTARIDSRGTLSRLRITFTDTLTEPVFLLSVTLNARQPLSINGLRVLLLTLVLTALFLVFRFRLYETDYQPARRSHRLLNLAVLLLCLLISGGVFYGSDSSHALLRPYPTLEEIRSPEMVVDAYMQQLDAFEKGQLELDLDVNPELEALDNPYDKGERDKKEITCHWDRAYYNGKYYSYFGLAPLFMVYYPVYLLTGMLPTTEFAGGVLAVFALLALFLAVQGLLKLFRPRVNLLLFLTGELAVTGGSFLWMLQASASSFYYLPLLAAAGWLAAFTVLASFAVSASTARKRSLLFFLCGLSVVMLVLSRPNSVLLAMAFAAPLFLQLLFDRQRSPRERFLESALPFLIPVVLGAAAIMYYNYLRFGSFFEFGTSYQLTESDIRYNQISFSLHHLSSMLYHYFAEPFVSLEFFPFLRFTTEKCVDFGNYLYQEYSVGLFQMPLNLGIFLAPCLLYQKKAVSQNSRNLQKPILLLLIPALLILGYLDFLLGGIHIRYVCDLSLVMSLTAFFLILSQIHYDGTRSARILYIIVLFGLLLTVSRGLLLIFSNETNSILLKNPDFYLRISHLFHS</sequence>
<evidence type="ECO:0000256" key="1">
    <source>
        <dbReference type="SAM" id="Phobius"/>
    </source>
</evidence>
<comment type="caution">
    <text evidence="2">The sequence shown here is derived from an EMBL/GenBank/DDBJ whole genome shotgun (WGS) entry which is preliminary data.</text>
</comment>
<feature type="transmembrane region" description="Helical" evidence="1">
    <location>
        <begin position="211"/>
        <end position="230"/>
    </location>
</feature>
<feature type="transmembrane region" description="Helical" evidence="1">
    <location>
        <begin position="338"/>
        <end position="359"/>
    </location>
</feature>
<feature type="transmembrane region" description="Helical" evidence="1">
    <location>
        <begin position="180"/>
        <end position="199"/>
    </location>
</feature>
<dbReference type="AlphaFoldDB" id="A0A923LEA9"/>
<feature type="transmembrane region" description="Helical" evidence="1">
    <location>
        <begin position="567"/>
        <end position="588"/>
    </location>
</feature>
<reference evidence="2" key="1">
    <citation type="submission" date="2020-08" db="EMBL/GenBank/DDBJ databases">
        <title>Genome public.</title>
        <authorList>
            <person name="Liu C."/>
            <person name="Sun Q."/>
        </authorList>
    </citation>
    <scope>NUCLEOTIDE SEQUENCE</scope>
    <source>
        <strain evidence="2">NSJ-68</strain>
    </source>
</reference>
<feature type="transmembrane region" description="Helical" evidence="1">
    <location>
        <begin position="393"/>
        <end position="413"/>
    </location>
</feature>
<dbReference type="RefSeq" id="WP_186872539.1">
    <property type="nucleotide sequence ID" value="NZ_JACOOR010000008.1"/>
</dbReference>
<keyword evidence="1" id="KW-1133">Transmembrane helix</keyword>
<organism evidence="2 3">
    <name type="scientific">Anaerosacchariphilus hominis</name>
    <dbReference type="NCBI Taxonomy" id="2763017"/>
    <lineage>
        <taxon>Bacteria</taxon>
        <taxon>Bacillati</taxon>
        <taxon>Bacillota</taxon>
        <taxon>Clostridia</taxon>
        <taxon>Lachnospirales</taxon>
        <taxon>Lachnospiraceae</taxon>
        <taxon>Anaerosacchariphilus</taxon>
    </lineage>
</organism>
<accession>A0A923LEA9</accession>
<keyword evidence="1" id="KW-0472">Membrane</keyword>
<feature type="transmembrane region" description="Helical" evidence="1">
    <location>
        <begin position="600"/>
        <end position="620"/>
    </location>
</feature>
<feature type="transmembrane region" description="Helical" evidence="1">
    <location>
        <begin position="425"/>
        <end position="441"/>
    </location>
</feature>
<feature type="transmembrane region" description="Helical" evidence="1">
    <location>
        <begin position="659"/>
        <end position="680"/>
    </location>
</feature>
<evidence type="ECO:0000313" key="3">
    <source>
        <dbReference type="Proteomes" id="UP000649345"/>
    </source>
</evidence>
<feature type="transmembrane region" description="Helical" evidence="1">
    <location>
        <begin position="366"/>
        <end position="387"/>
    </location>
</feature>
<keyword evidence="3" id="KW-1185">Reference proteome</keyword>
<feature type="transmembrane region" description="Helical" evidence="1">
    <location>
        <begin position="447"/>
        <end position="464"/>
    </location>
</feature>
<gene>
    <name evidence="2" type="ORF">H8S44_13130</name>
</gene>
<evidence type="ECO:0000313" key="2">
    <source>
        <dbReference type="EMBL" id="MBC5660703.1"/>
    </source>
</evidence>
<name>A0A923LEA9_9FIRM</name>
<feature type="transmembrane region" description="Helical" evidence="1">
    <location>
        <begin position="20"/>
        <end position="41"/>
    </location>
</feature>
<feature type="transmembrane region" description="Helical" evidence="1">
    <location>
        <begin position="626"/>
        <end position="647"/>
    </location>
</feature>
<proteinExistence type="predicted"/>
<feature type="transmembrane region" description="Helical" evidence="1">
    <location>
        <begin position="310"/>
        <end position="326"/>
    </location>
</feature>
<keyword evidence="1" id="KW-0812">Transmembrane</keyword>
<dbReference type="EMBL" id="JACOOR010000008">
    <property type="protein sequence ID" value="MBC5660703.1"/>
    <property type="molecule type" value="Genomic_DNA"/>
</dbReference>
<protein>
    <submittedName>
        <fullName evidence="2">Uncharacterized protein</fullName>
    </submittedName>
</protein>
<feature type="transmembrane region" description="Helical" evidence="1">
    <location>
        <begin position="476"/>
        <end position="496"/>
    </location>
</feature>